<dbReference type="Proteomes" id="UP001265700">
    <property type="component" value="Unassembled WGS sequence"/>
</dbReference>
<sequence length="182" mass="19981">MQALPTSPDSTELQPAWRRWDVRLFRWMGAGRSPCKLLEMAKWLARWSWVPLVVVLADMAIEDVRDRVLVLHALITAGIVQLVSKRFAARWELPRPFALGLCANHLNHSRRAGFPSTHAMVMGSLFGFMLPFGPLDLDIALVGSIALLTGWARVYAGAHFPSDVAAGLGLGAVLGLLVAWST</sequence>
<dbReference type="GO" id="GO:0050380">
    <property type="term" value="F:undecaprenyl-diphosphatase activity"/>
    <property type="evidence" value="ECO:0007669"/>
    <property type="project" value="UniProtKB-EC"/>
</dbReference>
<keyword evidence="1" id="KW-0472">Membrane</keyword>
<dbReference type="Gene3D" id="1.20.144.10">
    <property type="entry name" value="Phosphatidic acid phosphatase type 2/haloperoxidase"/>
    <property type="match status" value="1"/>
</dbReference>
<keyword evidence="3" id="KW-0378">Hydrolase</keyword>
<dbReference type="InterPro" id="IPR000326">
    <property type="entry name" value="PAP2/HPO"/>
</dbReference>
<evidence type="ECO:0000313" key="3">
    <source>
        <dbReference type="EMBL" id="MDR7151444.1"/>
    </source>
</evidence>
<gene>
    <name evidence="3" type="ORF">J2W49_003420</name>
</gene>
<dbReference type="Pfam" id="PF01569">
    <property type="entry name" value="PAP2"/>
    <property type="match status" value="1"/>
</dbReference>
<dbReference type="EC" id="3.6.1.27" evidence="3"/>
<dbReference type="RefSeq" id="WP_310318836.1">
    <property type="nucleotide sequence ID" value="NZ_JAVDWU010000007.1"/>
</dbReference>
<accession>A0ABU1WQ72</accession>
<organism evidence="3 4">
    <name type="scientific">Hydrogenophaga palleronii</name>
    <dbReference type="NCBI Taxonomy" id="65655"/>
    <lineage>
        <taxon>Bacteria</taxon>
        <taxon>Pseudomonadati</taxon>
        <taxon>Pseudomonadota</taxon>
        <taxon>Betaproteobacteria</taxon>
        <taxon>Burkholderiales</taxon>
        <taxon>Comamonadaceae</taxon>
        <taxon>Hydrogenophaga</taxon>
    </lineage>
</organism>
<dbReference type="PANTHER" id="PTHR14969:SF13">
    <property type="entry name" value="AT30094P"/>
    <property type="match status" value="1"/>
</dbReference>
<proteinExistence type="predicted"/>
<name>A0ABU1WQ72_9BURK</name>
<dbReference type="SUPFAM" id="SSF48317">
    <property type="entry name" value="Acid phosphatase/Vanadium-dependent haloperoxidase"/>
    <property type="match status" value="1"/>
</dbReference>
<comment type="caution">
    <text evidence="3">The sequence shown here is derived from an EMBL/GenBank/DDBJ whole genome shotgun (WGS) entry which is preliminary data.</text>
</comment>
<dbReference type="PANTHER" id="PTHR14969">
    <property type="entry name" value="SPHINGOSINE-1-PHOSPHATE PHOSPHOHYDROLASE"/>
    <property type="match status" value="1"/>
</dbReference>
<dbReference type="EMBL" id="JAVDWU010000007">
    <property type="protein sequence ID" value="MDR7151444.1"/>
    <property type="molecule type" value="Genomic_DNA"/>
</dbReference>
<keyword evidence="1" id="KW-0812">Transmembrane</keyword>
<protein>
    <submittedName>
        <fullName evidence="3">Undecaprenyl-diphosphatase</fullName>
        <ecNumber evidence="3">3.6.1.27</ecNumber>
    </submittedName>
</protein>
<reference evidence="3 4" key="1">
    <citation type="submission" date="2023-07" db="EMBL/GenBank/DDBJ databases">
        <title>Sorghum-associated microbial communities from plants grown in Nebraska, USA.</title>
        <authorList>
            <person name="Schachtman D."/>
        </authorList>
    </citation>
    <scope>NUCLEOTIDE SEQUENCE [LARGE SCALE GENOMIC DNA]</scope>
    <source>
        <strain evidence="3 4">4249</strain>
    </source>
</reference>
<dbReference type="InterPro" id="IPR036938">
    <property type="entry name" value="PAP2/HPO_sf"/>
</dbReference>
<dbReference type="SMART" id="SM00014">
    <property type="entry name" value="acidPPc"/>
    <property type="match status" value="1"/>
</dbReference>
<keyword evidence="4" id="KW-1185">Reference proteome</keyword>
<keyword evidence="1" id="KW-1133">Transmembrane helix</keyword>
<evidence type="ECO:0000313" key="4">
    <source>
        <dbReference type="Proteomes" id="UP001265700"/>
    </source>
</evidence>
<feature type="transmembrane region" description="Helical" evidence="1">
    <location>
        <begin position="164"/>
        <end position="181"/>
    </location>
</feature>
<evidence type="ECO:0000259" key="2">
    <source>
        <dbReference type="SMART" id="SM00014"/>
    </source>
</evidence>
<evidence type="ECO:0000256" key="1">
    <source>
        <dbReference type="SAM" id="Phobius"/>
    </source>
</evidence>
<feature type="domain" description="Phosphatidic acid phosphatase type 2/haloperoxidase" evidence="2">
    <location>
        <begin position="70"/>
        <end position="179"/>
    </location>
</feature>
<feature type="transmembrane region" description="Helical" evidence="1">
    <location>
        <begin position="139"/>
        <end position="158"/>
    </location>
</feature>